<feature type="compositionally biased region" description="Acidic residues" evidence="1">
    <location>
        <begin position="237"/>
        <end position="254"/>
    </location>
</feature>
<evidence type="ECO:0000313" key="3">
    <source>
        <dbReference type="EMBL" id="TWT77966.1"/>
    </source>
</evidence>
<dbReference type="RefSeq" id="WP_146585935.1">
    <property type="nucleotide sequence ID" value="NZ_SJPO01000003.1"/>
</dbReference>
<evidence type="ECO:0008006" key="5">
    <source>
        <dbReference type="Google" id="ProtNLM"/>
    </source>
</evidence>
<name>A0A5C5YSV6_9BACT</name>
<comment type="caution">
    <text evidence="3">The sequence shown here is derived from an EMBL/GenBank/DDBJ whole genome shotgun (WGS) entry which is preliminary data.</text>
</comment>
<feature type="region of interest" description="Disordered" evidence="1">
    <location>
        <begin position="232"/>
        <end position="266"/>
    </location>
</feature>
<keyword evidence="2" id="KW-0732">Signal</keyword>
<dbReference type="PROSITE" id="PS51257">
    <property type="entry name" value="PROKAR_LIPOPROTEIN"/>
    <property type="match status" value="1"/>
</dbReference>
<gene>
    <name evidence="3" type="ORF">Pla123a_17650</name>
</gene>
<keyword evidence="4" id="KW-1185">Reference proteome</keyword>
<feature type="chain" id="PRO_5022819890" description="Chromosome partition protein Smc" evidence="2">
    <location>
        <begin position="18"/>
        <end position="346"/>
    </location>
</feature>
<reference evidence="3 4" key="1">
    <citation type="submission" date="2019-02" db="EMBL/GenBank/DDBJ databases">
        <title>Deep-cultivation of Planctomycetes and their phenomic and genomic characterization uncovers novel biology.</title>
        <authorList>
            <person name="Wiegand S."/>
            <person name="Jogler M."/>
            <person name="Boedeker C."/>
            <person name="Pinto D."/>
            <person name="Vollmers J."/>
            <person name="Rivas-Marin E."/>
            <person name="Kohn T."/>
            <person name="Peeters S.H."/>
            <person name="Heuer A."/>
            <person name="Rast P."/>
            <person name="Oberbeckmann S."/>
            <person name="Bunk B."/>
            <person name="Jeske O."/>
            <person name="Meyerdierks A."/>
            <person name="Storesund J.E."/>
            <person name="Kallscheuer N."/>
            <person name="Luecker S."/>
            <person name="Lage O.M."/>
            <person name="Pohl T."/>
            <person name="Merkel B.J."/>
            <person name="Hornburger P."/>
            <person name="Mueller R.-W."/>
            <person name="Bruemmer F."/>
            <person name="Labrenz M."/>
            <person name="Spormann A.M."/>
            <person name="Op Den Camp H."/>
            <person name="Overmann J."/>
            <person name="Amann R."/>
            <person name="Jetten M.S.M."/>
            <person name="Mascher T."/>
            <person name="Medema M.H."/>
            <person name="Devos D.P."/>
            <person name="Kaster A.-K."/>
            <person name="Ovreas L."/>
            <person name="Rohde M."/>
            <person name="Galperin M.Y."/>
            <person name="Jogler C."/>
        </authorList>
    </citation>
    <scope>NUCLEOTIDE SEQUENCE [LARGE SCALE GENOMIC DNA]</scope>
    <source>
        <strain evidence="3 4">Pla123a</strain>
    </source>
</reference>
<organism evidence="3 4">
    <name type="scientific">Posidoniimonas polymericola</name>
    <dbReference type="NCBI Taxonomy" id="2528002"/>
    <lineage>
        <taxon>Bacteria</taxon>
        <taxon>Pseudomonadati</taxon>
        <taxon>Planctomycetota</taxon>
        <taxon>Planctomycetia</taxon>
        <taxon>Pirellulales</taxon>
        <taxon>Lacipirellulaceae</taxon>
        <taxon>Posidoniimonas</taxon>
    </lineage>
</organism>
<evidence type="ECO:0000256" key="2">
    <source>
        <dbReference type="SAM" id="SignalP"/>
    </source>
</evidence>
<feature type="signal peptide" evidence="2">
    <location>
        <begin position="1"/>
        <end position="17"/>
    </location>
</feature>
<evidence type="ECO:0000256" key="1">
    <source>
        <dbReference type="SAM" id="MobiDB-lite"/>
    </source>
</evidence>
<accession>A0A5C5YSV6</accession>
<protein>
    <recommendedName>
        <fullName evidence="5">Chromosome partition protein Smc</fullName>
    </recommendedName>
</protein>
<proteinExistence type="predicted"/>
<evidence type="ECO:0000313" key="4">
    <source>
        <dbReference type="Proteomes" id="UP000318478"/>
    </source>
</evidence>
<dbReference type="EMBL" id="SJPO01000003">
    <property type="protein sequence ID" value="TWT77966.1"/>
    <property type="molecule type" value="Genomic_DNA"/>
</dbReference>
<sequence length="346" mass="38592" precursor="true">MLRATALAACLFSLTLAGCGDSASDDDYDELEGKRYAHRYFQVDLHGRSLVSNEPVVDEREADIYRKTQTVLIESGQVLNSALRHDDLSEWESIPEGEETLDWIRERLVVRFPKGSEVLEIALVDRRAPKEALVAAVEAISKAYLNEVVFESKIQRQKPRDILTESYRDLDDEIKRKTNAHQARLKDASSARLPEIAARIELLKQQIARLGDARIGAEQELLRRLVDLELAGSGSGDEADDADDDSDDNEDAEEAGQSASDTEPPMEVVRQAYAKHTAKLDAQIEELTVEVQDLSKDDPNLAARAAEIEGLKSIQSDILNKIEHWDIELKAPDRVSAFGSVEFIEP</sequence>
<dbReference type="Proteomes" id="UP000318478">
    <property type="component" value="Unassembled WGS sequence"/>
</dbReference>
<dbReference type="AlphaFoldDB" id="A0A5C5YSV6"/>
<dbReference type="OrthoDB" id="9829656at2"/>